<dbReference type="Proteomes" id="UP000504611">
    <property type="component" value="Unplaced"/>
</dbReference>
<name>A0A6I9N406_9TELE</name>
<dbReference type="KEGG" id="ncc:104948169"/>
<dbReference type="AlphaFoldDB" id="A0A6I9N406"/>
<dbReference type="RefSeq" id="XP_010772634.1">
    <property type="nucleotide sequence ID" value="XM_010774332.1"/>
</dbReference>
<gene>
    <name evidence="3" type="primary">LOC104948169</name>
</gene>
<proteinExistence type="predicted"/>
<dbReference type="GeneID" id="104948169"/>
<evidence type="ECO:0000313" key="2">
    <source>
        <dbReference type="Proteomes" id="UP000504611"/>
    </source>
</evidence>
<organism evidence="2 3">
    <name type="scientific">Notothenia coriiceps</name>
    <name type="common">black rockcod</name>
    <dbReference type="NCBI Taxonomy" id="8208"/>
    <lineage>
        <taxon>Eukaryota</taxon>
        <taxon>Metazoa</taxon>
        <taxon>Chordata</taxon>
        <taxon>Craniata</taxon>
        <taxon>Vertebrata</taxon>
        <taxon>Euteleostomi</taxon>
        <taxon>Actinopterygii</taxon>
        <taxon>Neopterygii</taxon>
        <taxon>Teleostei</taxon>
        <taxon>Neoteleostei</taxon>
        <taxon>Acanthomorphata</taxon>
        <taxon>Eupercaria</taxon>
        <taxon>Perciformes</taxon>
        <taxon>Notothenioidei</taxon>
        <taxon>Nototheniidae</taxon>
        <taxon>Notothenia</taxon>
    </lineage>
</organism>
<evidence type="ECO:0000256" key="1">
    <source>
        <dbReference type="SAM" id="MobiDB-lite"/>
    </source>
</evidence>
<evidence type="ECO:0000313" key="3">
    <source>
        <dbReference type="RefSeq" id="XP_010772634.1"/>
    </source>
</evidence>
<keyword evidence="2" id="KW-1185">Reference proteome</keyword>
<sequence length="103" mass="11073">MSRTSDGAGVVAGAEAGEGEGEREALERGRSHRDVPRFVIGCGDDEQDMGQMEAGMKNEMFREEDMEGDDDESPPERQIVVGICAMVRKSKSKPNDSDPGAAL</sequence>
<feature type="region of interest" description="Disordered" evidence="1">
    <location>
        <begin position="1"/>
        <end position="49"/>
    </location>
</feature>
<protein>
    <submittedName>
        <fullName evidence="3">Inositol hexakisphosphate and diphosphoinositol-pentakisphosphate kinase 2-like</fullName>
    </submittedName>
</protein>
<feature type="compositionally biased region" description="Basic and acidic residues" evidence="1">
    <location>
        <begin position="20"/>
        <end position="36"/>
    </location>
</feature>
<reference evidence="3" key="1">
    <citation type="submission" date="2025-08" db="UniProtKB">
        <authorList>
            <consortium name="RefSeq"/>
        </authorList>
    </citation>
    <scope>IDENTIFICATION</scope>
    <source>
        <tissue evidence="3">Muscle</tissue>
    </source>
</reference>
<accession>A0A6I9N406</accession>